<comment type="caution">
    <text evidence="2">The sequence shown here is derived from an EMBL/GenBank/DDBJ whole genome shotgun (WGS) entry which is preliminary data.</text>
</comment>
<reference evidence="2" key="2">
    <citation type="submission" date="2020-09" db="EMBL/GenBank/DDBJ databases">
        <authorList>
            <person name="Sun Q."/>
            <person name="Kim S."/>
        </authorList>
    </citation>
    <scope>NUCLEOTIDE SEQUENCE</scope>
    <source>
        <strain evidence="2">KCTC 23732</strain>
    </source>
</reference>
<dbReference type="Proteomes" id="UP000608345">
    <property type="component" value="Unassembled WGS sequence"/>
</dbReference>
<evidence type="ECO:0000313" key="3">
    <source>
        <dbReference type="Proteomes" id="UP000608345"/>
    </source>
</evidence>
<proteinExistence type="predicted"/>
<keyword evidence="1" id="KW-0812">Transmembrane</keyword>
<name>A0A918JN61_9BURK</name>
<accession>A0A918JN61</accession>
<reference evidence="2" key="1">
    <citation type="journal article" date="2014" name="Int. J. Syst. Evol. Microbiol.">
        <title>Complete genome sequence of Corynebacterium casei LMG S-19264T (=DSM 44701T), isolated from a smear-ripened cheese.</title>
        <authorList>
            <consortium name="US DOE Joint Genome Institute (JGI-PGF)"/>
            <person name="Walter F."/>
            <person name="Albersmeier A."/>
            <person name="Kalinowski J."/>
            <person name="Ruckert C."/>
        </authorList>
    </citation>
    <scope>NUCLEOTIDE SEQUENCE</scope>
    <source>
        <strain evidence="2">KCTC 23732</strain>
    </source>
</reference>
<dbReference type="RefSeq" id="WP_189385566.1">
    <property type="nucleotide sequence ID" value="NZ_BAABFY010000049.1"/>
</dbReference>
<keyword evidence="1" id="KW-1133">Transmembrane helix</keyword>
<protein>
    <submittedName>
        <fullName evidence="2">Uncharacterized protein</fullName>
    </submittedName>
</protein>
<gene>
    <name evidence="2" type="ORF">GCM10011450_22240</name>
</gene>
<keyword evidence="1" id="KW-0472">Membrane</keyword>
<organism evidence="2 3">
    <name type="scientific">Advenella faeciporci</name>
    <dbReference type="NCBI Taxonomy" id="797535"/>
    <lineage>
        <taxon>Bacteria</taxon>
        <taxon>Pseudomonadati</taxon>
        <taxon>Pseudomonadota</taxon>
        <taxon>Betaproteobacteria</taxon>
        <taxon>Burkholderiales</taxon>
        <taxon>Alcaligenaceae</taxon>
    </lineage>
</organism>
<dbReference type="EMBL" id="BMYS01000017">
    <property type="protein sequence ID" value="GGW91717.1"/>
    <property type="molecule type" value="Genomic_DNA"/>
</dbReference>
<feature type="transmembrane region" description="Helical" evidence="1">
    <location>
        <begin position="12"/>
        <end position="42"/>
    </location>
</feature>
<evidence type="ECO:0000256" key="1">
    <source>
        <dbReference type="SAM" id="Phobius"/>
    </source>
</evidence>
<evidence type="ECO:0000313" key="2">
    <source>
        <dbReference type="EMBL" id="GGW91717.1"/>
    </source>
</evidence>
<sequence length="95" mass="10826">MKDFLDSILKSVLFVILAIVGLCMAFIFMASTAIALGVMYVIARVRGQNFSAGQFWAQSRTRARQTQTDFQEKFHKRKFSTSAKDVTDVEIREIK</sequence>
<dbReference type="AlphaFoldDB" id="A0A918JN61"/>
<keyword evidence="3" id="KW-1185">Reference proteome</keyword>